<dbReference type="AlphaFoldDB" id="A0A7M7GJI6"/>
<reference evidence="3" key="2">
    <citation type="submission" date="2021-01" db="UniProtKB">
        <authorList>
            <consortium name="EnsemblMetazoa"/>
        </authorList>
    </citation>
    <scope>IDENTIFICATION</scope>
</reference>
<keyword evidence="4" id="KW-1185">Reference proteome</keyword>
<dbReference type="Pfam" id="PF13843">
    <property type="entry name" value="DDE_Tnp_1_7"/>
    <property type="match status" value="1"/>
</dbReference>
<accession>A0A7M7GJI6</accession>
<proteinExistence type="predicted"/>
<evidence type="ECO:0000259" key="2">
    <source>
        <dbReference type="Pfam" id="PF13843"/>
    </source>
</evidence>
<dbReference type="OMA" id="CIDETII"/>
<feature type="compositionally biased region" description="Basic and acidic residues" evidence="1">
    <location>
        <begin position="645"/>
        <end position="662"/>
    </location>
</feature>
<feature type="region of interest" description="Disordered" evidence="1">
    <location>
        <begin position="612"/>
        <end position="722"/>
    </location>
</feature>
<evidence type="ECO:0000256" key="1">
    <source>
        <dbReference type="SAM" id="MobiDB-lite"/>
    </source>
</evidence>
<organism evidence="3 4">
    <name type="scientific">Strongylocentrotus purpuratus</name>
    <name type="common">Purple sea urchin</name>
    <dbReference type="NCBI Taxonomy" id="7668"/>
    <lineage>
        <taxon>Eukaryota</taxon>
        <taxon>Metazoa</taxon>
        <taxon>Echinodermata</taxon>
        <taxon>Eleutherozoa</taxon>
        <taxon>Echinozoa</taxon>
        <taxon>Echinoidea</taxon>
        <taxon>Euechinoidea</taxon>
        <taxon>Echinacea</taxon>
        <taxon>Camarodonta</taxon>
        <taxon>Echinidea</taxon>
        <taxon>Strongylocentrotidae</taxon>
        <taxon>Strongylocentrotus</taxon>
    </lineage>
</organism>
<evidence type="ECO:0000313" key="4">
    <source>
        <dbReference type="Proteomes" id="UP000007110"/>
    </source>
</evidence>
<dbReference type="RefSeq" id="XP_003731439.2">
    <property type="nucleotide sequence ID" value="XM_003731391.3"/>
</dbReference>
<feature type="compositionally biased region" description="Polar residues" evidence="1">
    <location>
        <begin position="179"/>
        <end position="191"/>
    </location>
</feature>
<dbReference type="KEGG" id="spu:100888697"/>
<feature type="region of interest" description="Disordered" evidence="1">
    <location>
        <begin position="123"/>
        <end position="191"/>
    </location>
</feature>
<dbReference type="GeneID" id="100888697"/>
<dbReference type="InterPro" id="IPR029526">
    <property type="entry name" value="PGBD"/>
</dbReference>
<dbReference type="EnsemblMetazoa" id="XM_003731391">
    <property type="protein sequence ID" value="XP_003731439"/>
    <property type="gene ID" value="LOC100888697"/>
</dbReference>
<sequence length="722" mass="79673">MANIQQMAGGVYDTSRVGQGGMSGGMPNVPPNMPHNMGPDMGGNMGGTPGSMMHAPVPFDCSDIDSDDISVDEQSEGGGSDIEKTYTNLDGSRREMFNSTMIQQAFAQSIGLGLVQQAAQQAARQAADMGSHSQGASHSHMPFHGLQMPPRAPPPHIASTAGAVAVSAAASSTPKGRSEQANQPSGWTHQVRATPSPPFNAVQPGPGVLFPPGTPELNYFHSLFPESLMERLMIETNRFAEQSHADKANAHWQPLDLTEMKAYLGIRIYMSILSLPHQDMYWSTDWLFGNLACSQIMPKNRFQNIARNFSANDMTTNPPVTAPDHDKLHAIRTVLDTVLHTIKDTYHPHQNLCIDETIITYKGKLGWRQRSADGSTVGIKVWMRADSTNGYVNDFQFYTGKSQTGKVEGGLPTRVVLDLTKDLHNTNAIINMKGFFCSPYLLERLFDLGIRGRGTVKADRKDFPEAQLGSKSFTQHGQSAVVQKGNTCAYAWKDKRVVHVLSTADDATVTDNVTRKQRDGWVKPVPCPQAMSYCNKYLHGVSHANQLRLEYPSSRTSNKWWHYLFWFIFDTCMANAYIIMKETYMNANHGSLAGTRKMCTLEFKKNLAKQLVAPQMMTGKKRKSPDRSNNSPLKVKFKKVKSKSPKSDKKGDKKSDKKDSKSKSRRKRTPKKAKLADTSAAMFYPMQDGSLGAPIHEHEATEGIDALHDEVAQEGLSGTSTE</sequence>
<dbReference type="PANTHER" id="PTHR46599">
    <property type="entry name" value="PIGGYBAC TRANSPOSABLE ELEMENT-DERIVED PROTEIN 4"/>
    <property type="match status" value="1"/>
</dbReference>
<feature type="compositionally biased region" description="Basic and acidic residues" evidence="1">
    <location>
        <begin position="695"/>
        <end position="711"/>
    </location>
</feature>
<feature type="compositionally biased region" description="Basic residues" evidence="1">
    <location>
        <begin position="635"/>
        <end position="644"/>
    </location>
</feature>
<dbReference type="InParanoid" id="A0A7M7GJI6"/>
<feature type="domain" description="PiggyBac transposable element-derived protein" evidence="2">
    <location>
        <begin position="218"/>
        <end position="577"/>
    </location>
</feature>
<dbReference type="PANTHER" id="PTHR46599:SF2">
    <property type="entry name" value="PIGGYBAC TRANSPOSABLE ELEMENT-DERIVED PROTEIN 4-LIKE"/>
    <property type="match status" value="1"/>
</dbReference>
<reference evidence="4" key="1">
    <citation type="submission" date="2015-02" db="EMBL/GenBank/DDBJ databases">
        <title>Genome sequencing for Strongylocentrotus purpuratus.</title>
        <authorList>
            <person name="Murali S."/>
            <person name="Liu Y."/>
            <person name="Vee V."/>
            <person name="English A."/>
            <person name="Wang M."/>
            <person name="Skinner E."/>
            <person name="Han Y."/>
            <person name="Muzny D.M."/>
            <person name="Worley K.C."/>
            <person name="Gibbs R.A."/>
        </authorList>
    </citation>
    <scope>NUCLEOTIDE SEQUENCE</scope>
</reference>
<evidence type="ECO:0000313" key="3">
    <source>
        <dbReference type="EnsemblMetazoa" id="XP_003731439"/>
    </source>
</evidence>
<dbReference type="Proteomes" id="UP000007110">
    <property type="component" value="Unassembled WGS sequence"/>
</dbReference>
<dbReference type="OrthoDB" id="9985837at2759"/>
<name>A0A7M7GJI6_STRPU</name>
<protein>
    <recommendedName>
        <fullName evidence="2">PiggyBac transposable element-derived protein domain-containing protein</fullName>
    </recommendedName>
</protein>
<feature type="compositionally biased region" description="Low complexity" evidence="1">
    <location>
        <begin position="158"/>
        <end position="173"/>
    </location>
</feature>
<feature type="compositionally biased region" description="Basic residues" evidence="1">
    <location>
        <begin position="663"/>
        <end position="673"/>
    </location>
</feature>